<dbReference type="EMBL" id="BAAAGF010000003">
    <property type="protein sequence ID" value="GAA0745290.1"/>
    <property type="molecule type" value="Genomic_DNA"/>
</dbReference>
<name>A0ABP3UZ48_9FLAO</name>
<accession>A0ABP3UZ48</accession>
<protein>
    <recommendedName>
        <fullName evidence="3">Lipoprotein</fullName>
    </recommendedName>
</protein>
<dbReference type="PROSITE" id="PS51257">
    <property type="entry name" value="PROKAR_LIPOPROTEIN"/>
    <property type="match status" value="1"/>
</dbReference>
<evidence type="ECO:0000313" key="2">
    <source>
        <dbReference type="Proteomes" id="UP001500736"/>
    </source>
</evidence>
<proteinExistence type="predicted"/>
<comment type="caution">
    <text evidence="1">The sequence shown here is derived from an EMBL/GenBank/DDBJ whole genome shotgun (WGS) entry which is preliminary data.</text>
</comment>
<dbReference type="Proteomes" id="UP001500736">
    <property type="component" value="Unassembled WGS sequence"/>
</dbReference>
<keyword evidence="2" id="KW-1185">Reference proteome</keyword>
<sequence>MKIVYVLFLCLLSSCAQNIKEPKAKTTEETALSQEEIINSVVKTLHLDRDEIKLGTIVSKVFPSNSDEIIIIIPEIVNEEEDIYELNSHIVIANTTTENIKHKYFESSKTNGWISDAVFIEDIAIEDSEYKLNDSVTAFGIMVKFRNNSQPNPYSTSIVSLYAKKNHTLQKLLDNFTTYESSGEVNVNFSDCYADIVKEKNELSISDVTTNGYYNITVLQTITQINYAKDENEECNPIEKRKSEQQYVLKFNNESYEAIKVIAEENTVNFDTLITNTKTRTLPITDSTNFDDFIDEDDYKVIDVKGFKLIDVYPNFYKEGYNFNAIASYKIEMSNNFHTAVITVRKGNNEMESVLINYNLNGDVIDYEVVAYDETAEGIARITSKIENHTIERTYTLWLEEKEVSIERFEIDEEGNIKPEK</sequence>
<evidence type="ECO:0008006" key="3">
    <source>
        <dbReference type="Google" id="ProtNLM"/>
    </source>
</evidence>
<reference evidence="2" key="1">
    <citation type="journal article" date="2019" name="Int. J. Syst. Evol. Microbiol.">
        <title>The Global Catalogue of Microorganisms (GCM) 10K type strain sequencing project: providing services to taxonomists for standard genome sequencing and annotation.</title>
        <authorList>
            <consortium name="The Broad Institute Genomics Platform"/>
            <consortium name="The Broad Institute Genome Sequencing Center for Infectious Disease"/>
            <person name="Wu L."/>
            <person name="Ma J."/>
        </authorList>
    </citation>
    <scope>NUCLEOTIDE SEQUENCE [LARGE SCALE GENOMIC DNA]</scope>
    <source>
        <strain evidence="2">JCM 15976</strain>
    </source>
</reference>
<dbReference type="RefSeq" id="WP_343797985.1">
    <property type="nucleotide sequence ID" value="NZ_BAAAGF010000003.1"/>
</dbReference>
<organism evidence="1 2">
    <name type="scientific">Gaetbulibacter jejuensis</name>
    <dbReference type="NCBI Taxonomy" id="584607"/>
    <lineage>
        <taxon>Bacteria</taxon>
        <taxon>Pseudomonadati</taxon>
        <taxon>Bacteroidota</taxon>
        <taxon>Flavobacteriia</taxon>
        <taxon>Flavobacteriales</taxon>
        <taxon>Flavobacteriaceae</taxon>
        <taxon>Gaetbulibacter</taxon>
    </lineage>
</organism>
<evidence type="ECO:0000313" key="1">
    <source>
        <dbReference type="EMBL" id="GAA0745290.1"/>
    </source>
</evidence>
<gene>
    <name evidence="1" type="ORF">GCM10009431_20210</name>
</gene>